<dbReference type="Proteomes" id="UP000198662">
    <property type="component" value="Unassembled WGS sequence"/>
</dbReference>
<dbReference type="InterPro" id="IPR001647">
    <property type="entry name" value="HTH_TetR"/>
</dbReference>
<dbReference type="Gene3D" id="1.10.357.10">
    <property type="entry name" value="Tetracycline Repressor, domain 2"/>
    <property type="match status" value="1"/>
</dbReference>
<evidence type="ECO:0000256" key="2">
    <source>
        <dbReference type="ARBA" id="ARBA00023125"/>
    </source>
</evidence>
<dbReference type="SUPFAM" id="SSF48498">
    <property type="entry name" value="Tetracyclin repressor-like, C-terminal domain"/>
    <property type="match status" value="1"/>
</dbReference>
<keyword evidence="7" id="KW-1185">Reference proteome</keyword>
<dbReference type="PRINTS" id="PR00455">
    <property type="entry name" value="HTHTETR"/>
</dbReference>
<dbReference type="OrthoDB" id="4214267at2"/>
<dbReference type="EMBL" id="FNGF01000002">
    <property type="protein sequence ID" value="SDK92240.1"/>
    <property type="molecule type" value="Genomic_DNA"/>
</dbReference>
<dbReference type="RefSeq" id="WP_091047128.1">
    <property type="nucleotide sequence ID" value="NZ_FNGF01000002.1"/>
</dbReference>
<gene>
    <name evidence="6" type="ORF">SAMN05216298_2047</name>
</gene>
<reference evidence="7" key="1">
    <citation type="submission" date="2016-10" db="EMBL/GenBank/DDBJ databases">
        <authorList>
            <person name="Varghese N."/>
            <person name="Submissions S."/>
        </authorList>
    </citation>
    <scope>NUCLEOTIDE SEQUENCE [LARGE SCALE GENOMIC DNA]</scope>
    <source>
        <strain evidence="7">CGMCC 4.3147</strain>
    </source>
</reference>
<dbReference type="InterPro" id="IPR036271">
    <property type="entry name" value="Tet_transcr_reg_TetR-rel_C_sf"/>
</dbReference>
<evidence type="ECO:0000256" key="3">
    <source>
        <dbReference type="ARBA" id="ARBA00023163"/>
    </source>
</evidence>
<sequence>MTADTLTPAARRILDTASELFYHRGIGAVGVDLIAAEAGVTKKTIYDRFGSKERLIVAYLRERDARWRAVVERHLAAAPGHREAVIAVFDALEEWTRSDGERGCALVNAAAELSAPAHPVRALAVEEKQWLLGRFTALREAAGAPDPEGDAVELLLLHEGAAVMHGVGEVHAAIDRARLAARRLVEQG</sequence>
<dbReference type="AlphaFoldDB" id="A0A1G9FV22"/>
<protein>
    <submittedName>
        <fullName evidence="6">Transcriptional regulator, TetR family</fullName>
    </submittedName>
</protein>
<dbReference type="Pfam" id="PF00440">
    <property type="entry name" value="TetR_N"/>
    <property type="match status" value="1"/>
</dbReference>
<dbReference type="PANTHER" id="PTHR47506:SF1">
    <property type="entry name" value="HTH-TYPE TRANSCRIPTIONAL REGULATOR YJDC"/>
    <property type="match status" value="1"/>
</dbReference>
<proteinExistence type="predicted"/>
<accession>A0A1G9FV22</accession>
<keyword evidence="3" id="KW-0804">Transcription</keyword>
<feature type="DNA-binding region" description="H-T-H motif" evidence="4">
    <location>
        <begin position="30"/>
        <end position="49"/>
    </location>
</feature>
<evidence type="ECO:0000313" key="7">
    <source>
        <dbReference type="Proteomes" id="UP000198662"/>
    </source>
</evidence>
<dbReference type="PANTHER" id="PTHR47506">
    <property type="entry name" value="TRANSCRIPTIONAL REGULATORY PROTEIN"/>
    <property type="match status" value="1"/>
</dbReference>
<dbReference type="InterPro" id="IPR009057">
    <property type="entry name" value="Homeodomain-like_sf"/>
</dbReference>
<dbReference type="PROSITE" id="PS50977">
    <property type="entry name" value="HTH_TETR_2"/>
    <property type="match status" value="1"/>
</dbReference>
<dbReference type="SUPFAM" id="SSF46689">
    <property type="entry name" value="Homeodomain-like"/>
    <property type="match status" value="1"/>
</dbReference>
<name>A0A1G9FV22_9ACTN</name>
<keyword evidence="1" id="KW-0805">Transcription regulation</keyword>
<evidence type="ECO:0000259" key="5">
    <source>
        <dbReference type="PROSITE" id="PS50977"/>
    </source>
</evidence>
<dbReference type="STRING" id="380244.SAMN05216298_2047"/>
<evidence type="ECO:0000256" key="1">
    <source>
        <dbReference type="ARBA" id="ARBA00023015"/>
    </source>
</evidence>
<evidence type="ECO:0000313" key="6">
    <source>
        <dbReference type="EMBL" id="SDK92240.1"/>
    </source>
</evidence>
<keyword evidence="2 4" id="KW-0238">DNA-binding</keyword>
<feature type="domain" description="HTH tetR-type" evidence="5">
    <location>
        <begin position="7"/>
        <end position="67"/>
    </location>
</feature>
<organism evidence="6 7">
    <name type="scientific">Glycomyces sambucus</name>
    <dbReference type="NCBI Taxonomy" id="380244"/>
    <lineage>
        <taxon>Bacteria</taxon>
        <taxon>Bacillati</taxon>
        <taxon>Actinomycetota</taxon>
        <taxon>Actinomycetes</taxon>
        <taxon>Glycomycetales</taxon>
        <taxon>Glycomycetaceae</taxon>
        <taxon>Glycomyces</taxon>
    </lineage>
</organism>
<evidence type="ECO:0000256" key="4">
    <source>
        <dbReference type="PROSITE-ProRule" id="PRU00335"/>
    </source>
</evidence>
<dbReference type="GO" id="GO:0003677">
    <property type="term" value="F:DNA binding"/>
    <property type="evidence" value="ECO:0007669"/>
    <property type="project" value="UniProtKB-UniRule"/>
</dbReference>